<dbReference type="Proteomes" id="UP001061958">
    <property type="component" value="Unassembled WGS sequence"/>
</dbReference>
<evidence type="ECO:0000313" key="2">
    <source>
        <dbReference type="Proteomes" id="UP001061958"/>
    </source>
</evidence>
<accession>A0A9C7UQJ5</accession>
<dbReference type="OrthoDB" id="722566at2759"/>
<sequence length="289" mass="33337">MTNCGGRVSFIPQLGSLIVHKPMLVCKQDKRCVDKWTRIWKSCQQHEEPKIELDVTALEKSRAKYFREKRKLEQVVQSKRLEDVAQVRETIEQVTAQDPLFLLEKKRKQYETLKFKGKDVEAQQVWKEIKWLKVRMPQFRLGGLWAGKTTQQSVETIHIYYQDITLFAVKTSETEQQGLSKGEVAFRCNISVDSLVDPGAPGSDLLRLGLERVIPSLGGIQRFNAEAQILVPVTTSNEPERPSFQQVVGKAPLMPQWTPGELIVIDERRIVFVWLTLGQYILFEKREEL</sequence>
<comment type="caution">
    <text evidence="1">The sequence shown here is derived from an EMBL/GenBank/DDBJ whole genome shotgun (WGS) entry which is preliminary data.</text>
</comment>
<evidence type="ECO:0000313" key="1">
    <source>
        <dbReference type="EMBL" id="GJQ11665.1"/>
    </source>
</evidence>
<dbReference type="EMBL" id="BQMJ01000026">
    <property type="protein sequence ID" value="GJQ11665.1"/>
    <property type="molecule type" value="Genomic_DNA"/>
</dbReference>
<protein>
    <submittedName>
        <fullName evidence="1">Uncharacterized protein</fullName>
    </submittedName>
</protein>
<reference evidence="1" key="2">
    <citation type="submission" date="2022-01" db="EMBL/GenBank/DDBJ databases">
        <authorList>
            <person name="Hirooka S."/>
            <person name="Miyagishima S.Y."/>
        </authorList>
    </citation>
    <scope>NUCLEOTIDE SEQUENCE</scope>
    <source>
        <strain evidence="1">NBRC 102759</strain>
    </source>
</reference>
<dbReference type="AlphaFoldDB" id="A0A9C7UQJ5"/>
<name>A0A9C7UQJ5_9RHOD</name>
<gene>
    <name evidence="1" type="ORF">GpartN1_g3456.t1</name>
</gene>
<organism evidence="1 2">
    <name type="scientific">Galdieria partita</name>
    <dbReference type="NCBI Taxonomy" id="83374"/>
    <lineage>
        <taxon>Eukaryota</taxon>
        <taxon>Rhodophyta</taxon>
        <taxon>Bangiophyceae</taxon>
        <taxon>Galdieriales</taxon>
        <taxon>Galdieriaceae</taxon>
        <taxon>Galdieria</taxon>
    </lineage>
</organism>
<keyword evidence="2" id="KW-1185">Reference proteome</keyword>
<proteinExistence type="predicted"/>
<reference evidence="1" key="1">
    <citation type="journal article" date="2022" name="Proc. Natl. Acad. Sci. U.S.A.">
        <title>Life cycle and functional genomics of the unicellular red alga Galdieria for elucidating algal and plant evolution and industrial use.</title>
        <authorList>
            <person name="Hirooka S."/>
            <person name="Itabashi T."/>
            <person name="Ichinose T.M."/>
            <person name="Onuma R."/>
            <person name="Fujiwara T."/>
            <person name="Yamashita S."/>
            <person name="Jong L.W."/>
            <person name="Tomita R."/>
            <person name="Iwane A.H."/>
            <person name="Miyagishima S.Y."/>
        </authorList>
    </citation>
    <scope>NUCLEOTIDE SEQUENCE</scope>
    <source>
        <strain evidence="1">NBRC 102759</strain>
    </source>
</reference>